<organism evidence="2 3">
    <name type="scientific">Arctia plantaginis</name>
    <name type="common">Wood tiger moth</name>
    <name type="synonym">Phalaena plantaginis</name>
    <dbReference type="NCBI Taxonomy" id="874455"/>
    <lineage>
        <taxon>Eukaryota</taxon>
        <taxon>Metazoa</taxon>
        <taxon>Ecdysozoa</taxon>
        <taxon>Arthropoda</taxon>
        <taxon>Hexapoda</taxon>
        <taxon>Insecta</taxon>
        <taxon>Pterygota</taxon>
        <taxon>Neoptera</taxon>
        <taxon>Endopterygota</taxon>
        <taxon>Lepidoptera</taxon>
        <taxon>Glossata</taxon>
        <taxon>Ditrysia</taxon>
        <taxon>Noctuoidea</taxon>
        <taxon>Erebidae</taxon>
        <taxon>Arctiinae</taxon>
        <taxon>Arctia</taxon>
    </lineage>
</organism>
<feature type="compositionally biased region" description="Pro residues" evidence="1">
    <location>
        <begin position="1"/>
        <end position="10"/>
    </location>
</feature>
<comment type="caution">
    <text evidence="2">The sequence shown here is derived from an EMBL/GenBank/DDBJ whole genome shotgun (WGS) entry which is preliminary data.</text>
</comment>
<accession>A0A8S1BEV9</accession>
<proteinExistence type="predicted"/>
<name>A0A8S1BEV9_ARCPL</name>
<dbReference type="Proteomes" id="UP000494256">
    <property type="component" value="Unassembled WGS sequence"/>
</dbReference>
<reference evidence="2 3" key="1">
    <citation type="submission" date="2020-04" db="EMBL/GenBank/DDBJ databases">
        <authorList>
            <person name="Wallbank WR R."/>
            <person name="Pardo Diaz C."/>
            <person name="Kozak K."/>
            <person name="Martin S."/>
            <person name="Jiggins C."/>
            <person name="Moest M."/>
            <person name="Warren A I."/>
            <person name="Byers J.R.P. K."/>
            <person name="Montejo-Kovacevich G."/>
            <person name="Yen C E."/>
        </authorList>
    </citation>
    <scope>NUCLEOTIDE SEQUENCE [LARGE SCALE GENOMIC DNA]</scope>
</reference>
<evidence type="ECO:0000313" key="3">
    <source>
        <dbReference type="Proteomes" id="UP000494256"/>
    </source>
</evidence>
<gene>
    <name evidence="2" type="ORF">APLA_LOCUS15230</name>
</gene>
<protein>
    <submittedName>
        <fullName evidence="2">Uncharacterized protein</fullName>
    </submittedName>
</protein>
<evidence type="ECO:0000313" key="2">
    <source>
        <dbReference type="EMBL" id="CAB3255512.1"/>
    </source>
</evidence>
<evidence type="ECO:0000256" key="1">
    <source>
        <dbReference type="SAM" id="MobiDB-lite"/>
    </source>
</evidence>
<feature type="compositionally biased region" description="Polar residues" evidence="1">
    <location>
        <begin position="78"/>
        <end position="88"/>
    </location>
</feature>
<dbReference type="EMBL" id="CADEBD010000443">
    <property type="protein sequence ID" value="CAB3255512.1"/>
    <property type="molecule type" value="Genomic_DNA"/>
</dbReference>
<sequence>MVANIHPPPCQAQVGIAPRRSTRSAGRTSVHVGVPRAGTNRRARGPTPFPIAFTSPASVSAERTIDRRASSHPHKQARTFSSVIRTQL</sequence>
<dbReference type="OrthoDB" id="2129233at2759"/>
<dbReference type="AlphaFoldDB" id="A0A8S1BEV9"/>
<feature type="region of interest" description="Disordered" evidence="1">
    <location>
        <begin position="1"/>
        <end position="88"/>
    </location>
</feature>